<dbReference type="InParanoid" id="A0A1X7VVS3"/>
<feature type="DNA-binding region" description="HMG box" evidence="9">
    <location>
        <begin position="230"/>
        <end position="298"/>
    </location>
</feature>
<dbReference type="InterPro" id="IPR009071">
    <property type="entry name" value="HMG_box_dom"/>
</dbReference>
<dbReference type="GO" id="GO:0000978">
    <property type="term" value="F:RNA polymerase II cis-regulatory region sequence-specific DNA binding"/>
    <property type="evidence" value="ECO:0007669"/>
    <property type="project" value="TreeGrafter"/>
</dbReference>
<keyword evidence="6" id="KW-0010">Activator</keyword>
<feature type="domain" description="HMG box" evidence="11">
    <location>
        <begin position="230"/>
        <end position="298"/>
    </location>
</feature>
<dbReference type="EnsemblMetazoa" id="Aqu2.1.43974_001">
    <property type="protein sequence ID" value="Aqu2.1.43974_001"/>
    <property type="gene ID" value="Aqu2.1.43974"/>
</dbReference>
<keyword evidence="8 9" id="KW-0539">Nucleus</keyword>
<evidence type="ECO:0000256" key="9">
    <source>
        <dbReference type="PROSITE-ProRule" id="PRU00267"/>
    </source>
</evidence>
<feature type="compositionally biased region" description="Basic and acidic residues" evidence="10">
    <location>
        <begin position="336"/>
        <end position="348"/>
    </location>
</feature>
<dbReference type="GO" id="GO:0000785">
    <property type="term" value="C:chromatin"/>
    <property type="evidence" value="ECO:0007669"/>
    <property type="project" value="TreeGrafter"/>
</dbReference>
<dbReference type="GO" id="GO:0000981">
    <property type="term" value="F:DNA-binding transcription factor activity, RNA polymerase II-specific"/>
    <property type="evidence" value="ECO:0007669"/>
    <property type="project" value="TreeGrafter"/>
</dbReference>
<evidence type="ECO:0000259" key="11">
    <source>
        <dbReference type="PROSITE" id="PS50118"/>
    </source>
</evidence>
<evidence type="ECO:0000256" key="1">
    <source>
        <dbReference type="ARBA" id="ARBA00004123"/>
    </source>
</evidence>
<keyword evidence="5 9" id="KW-0238">DNA-binding</keyword>
<dbReference type="OMA" id="QHMWCGP"/>
<evidence type="ECO:0000256" key="6">
    <source>
        <dbReference type="ARBA" id="ARBA00023159"/>
    </source>
</evidence>
<dbReference type="SMART" id="SM01366">
    <property type="entry name" value="c-clamp"/>
    <property type="match status" value="1"/>
</dbReference>
<comment type="subcellular location">
    <subcellularLocation>
        <location evidence="1">Nucleus</location>
    </subcellularLocation>
</comment>
<evidence type="ECO:0000256" key="3">
    <source>
        <dbReference type="ARBA" id="ARBA00022687"/>
    </source>
</evidence>
<dbReference type="STRING" id="400682.A0A1X7VVS3"/>
<proteinExistence type="inferred from homology"/>
<evidence type="ECO:0000256" key="7">
    <source>
        <dbReference type="ARBA" id="ARBA00023163"/>
    </source>
</evidence>
<name>A0A1X7VVS3_AMPQE</name>
<dbReference type="Pfam" id="PF00505">
    <property type="entry name" value="HMG_box"/>
    <property type="match status" value="1"/>
</dbReference>
<dbReference type="InterPro" id="IPR036910">
    <property type="entry name" value="HMG_box_dom_sf"/>
</dbReference>
<dbReference type="PANTHER" id="PTHR10373">
    <property type="entry name" value="TRANSCRIPTION FACTOR 7 FAMILY MEMBER"/>
    <property type="match status" value="1"/>
</dbReference>
<evidence type="ECO:0000256" key="5">
    <source>
        <dbReference type="ARBA" id="ARBA00023125"/>
    </source>
</evidence>
<feature type="compositionally biased region" description="Basic and acidic residues" evidence="10">
    <location>
        <begin position="36"/>
        <end position="66"/>
    </location>
</feature>
<dbReference type="InterPro" id="IPR024940">
    <property type="entry name" value="TCF/LEF"/>
</dbReference>
<dbReference type="FunFam" id="1.10.30.10:FF:000001">
    <property type="entry name" value="transcription factor 7 isoform X2"/>
    <property type="match status" value="1"/>
</dbReference>
<comment type="similarity">
    <text evidence="2">Belongs to the TCF/LEF family.</text>
</comment>
<feature type="region of interest" description="Disordered" evidence="10">
    <location>
        <begin position="389"/>
        <end position="413"/>
    </location>
</feature>
<protein>
    <recommendedName>
        <fullName evidence="11">HMG box domain-containing protein</fullName>
    </recommendedName>
</protein>
<feature type="compositionally biased region" description="Pro residues" evidence="10">
    <location>
        <begin position="7"/>
        <end position="19"/>
    </location>
</feature>
<feature type="compositionally biased region" description="Basic residues" evidence="10">
    <location>
        <begin position="305"/>
        <end position="314"/>
    </location>
</feature>
<dbReference type="PROSITE" id="PS50118">
    <property type="entry name" value="HMG_BOX_2"/>
    <property type="match status" value="1"/>
</dbReference>
<dbReference type="PANTHER" id="PTHR10373:SF38">
    <property type="entry name" value="PROTEIN PANGOLIN, ISOFORM J"/>
    <property type="match status" value="1"/>
</dbReference>
<organism evidence="12">
    <name type="scientific">Amphimedon queenslandica</name>
    <name type="common">Sponge</name>
    <dbReference type="NCBI Taxonomy" id="400682"/>
    <lineage>
        <taxon>Eukaryota</taxon>
        <taxon>Metazoa</taxon>
        <taxon>Porifera</taxon>
        <taxon>Demospongiae</taxon>
        <taxon>Heteroscleromorpha</taxon>
        <taxon>Haplosclerida</taxon>
        <taxon>Niphatidae</taxon>
        <taxon>Amphimedon</taxon>
    </lineage>
</organism>
<dbReference type="AlphaFoldDB" id="A0A1X7VVS3"/>
<accession>A0A1X7VVS3</accession>
<evidence type="ECO:0000256" key="4">
    <source>
        <dbReference type="ARBA" id="ARBA00023015"/>
    </source>
</evidence>
<dbReference type="eggNOG" id="KOG3248">
    <property type="taxonomic scope" value="Eukaryota"/>
</dbReference>
<dbReference type="SMART" id="SM00398">
    <property type="entry name" value="HMG"/>
    <property type="match status" value="1"/>
</dbReference>
<dbReference type="GO" id="GO:0060070">
    <property type="term" value="P:canonical Wnt signaling pathway"/>
    <property type="evidence" value="ECO:0007669"/>
    <property type="project" value="TreeGrafter"/>
</dbReference>
<evidence type="ECO:0000256" key="8">
    <source>
        <dbReference type="ARBA" id="ARBA00023242"/>
    </source>
</evidence>
<keyword evidence="4" id="KW-0805">Transcription regulation</keyword>
<dbReference type="CDD" id="cd21996">
    <property type="entry name" value="HMG-box_TCF7-like"/>
    <property type="match status" value="1"/>
</dbReference>
<evidence type="ECO:0000256" key="2">
    <source>
        <dbReference type="ARBA" id="ARBA00006569"/>
    </source>
</evidence>
<evidence type="ECO:0000256" key="10">
    <source>
        <dbReference type="SAM" id="MobiDB-lite"/>
    </source>
</evidence>
<reference evidence="12" key="1">
    <citation type="submission" date="2017-05" db="UniProtKB">
        <authorList>
            <consortium name="EnsemblMetazoa"/>
        </authorList>
    </citation>
    <scope>IDENTIFICATION</scope>
</reference>
<dbReference type="Gene3D" id="1.10.30.10">
    <property type="entry name" value="High mobility group box domain"/>
    <property type="match status" value="1"/>
</dbReference>
<sequence>MAATSAQPPPGTTGQPQPPGAAVVSSNGDPELATSDEVKEYCHEGEGEKTEHLNSMDLHDIKTELEKDAEESETPTTSSNNNPAATFNTSPSTTVINHTLQFRPTVVQPMVYAANGFMPFATGTSLYRPVKMEVQGTATDWTKAAANAAAATQGISIPYGYTGGFVSGLPIDQSLRPAAYPFLMPTGQYVTQMPYPQQLATTFGTAAPNAAVQPHSGIITPQQKEKKPHIKKPLNAFMLFMKEKRAEVIKECTLKESAAINQILGKMWHKLDKSEQAKYYEMAREERARHMQMYPGWSARDNYAAHKKRRKKRSKQAEGSDEPNSFNETEVVSEDANNKSTEEPPLKKVLRVEDNNLDSPRKCRARFGMDQQHMWCGPCRRKKKCIRVEDDGSRDSTEELDDIQTEQSINDNS</sequence>
<keyword evidence="3" id="KW-0879">Wnt signaling pathway</keyword>
<feature type="compositionally biased region" description="Polar residues" evidence="10">
    <location>
        <begin position="74"/>
        <end position="91"/>
    </location>
</feature>
<dbReference type="SUPFAM" id="SSF47095">
    <property type="entry name" value="HMG-box"/>
    <property type="match status" value="1"/>
</dbReference>
<evidence type="ECO:0000313" key="12">
    <source>
        <dbReference type="EnsemblMetazoa" id="Aqu2.1.43974_001"/>
    </source>
</evidence>
<keyword evidence="7" id="KW-0804">Transcription</keyword>
<dbReference type="OrthoDB" id="2307332at2759"/>
<feature type="region of interest" description="Disordered" evidence="10">
    <location>
        <begin position="304"/>
        <end position="348"/>
    </location>
</feature>
<feature type="region of interest" description="Disordered" evidence="10">
    <location>
        <begin position="1"/>
        <end position="91"/>
    </location>
</feature>
<dbReference type="GO" id="GO:1990907">
    <property type="term" value="C:beta-catenin-TCF complex"/>
    <property type="evidence" value="ECO:0007669"/>
    <property type="project" value="TreeGrafter"/>
</dbReference>